<feature type="compositionally biased region" description="Pro residues" evidence="1">
    <location>
        <begin position="16"/>
        <end position="32"/>
    </location>
</feature>
<evidence type="ECO:0000313" key="3">
    <source>
        <dbReference type="EMBL" id="OGN07281.1"/>
    </source>
</evidence>
<feature type="transmembrane region" description="Helical" evidence="2">
    <location>
        <begin position="70"/>
        <end position="86"/>
    </location>
</feature>
<gene>
    <name evidence="3" type="ORF">A2750_03110</name>
</gene>
<feature type="transmembrane region" description="Helical" evidence="2">
    <location>
        <begin position="92"/>
        <end position="108"/>
    </location>
</feature>
<evidence type="ECO:0000256" key="1">
    <source>
        <dbReference type="SAM" id="MobiDB-lite"/>
    </source>
</evidence>
<protein>
    <submittedName>
        <fullName evidence="3">Uncharacterized protein</fullName>
    </submittedName>
</protein>
<dbReference type="Proteomes" id="UP000178023">
    <property type="component" value="Unassembled WGS sequence"/>
</dbReference>
<sequence length="200" mass="22736">MNKVINLRKKEESAPQPAPVQPPAPPSPAEPVKPAPNPLIQYLLETRNNLPATLTWQAPVVYRNSPKKHFTIFIAALFGIAILLFFVQGDILLPILFALSAGTMLLNASRKPTTAQITVNQAGIFMDDYHHRFKDLHSFHIHHHADDSKELSVRTAKWYHPYVKLPLGDQDPRQVRNLMLQFLPEEEHDISLIDHLARKI</sequence>
<keyword evidence="2" id="KW-1133">Transmembrane helix</keyword>
<proteinExistence type="predicted"/>
<comment type="caution">
    <text evidence="3">The sequence shown here is derived from an EMBL/GenBank/DDBJ whole genome shotgun (WGS) entry which is preliminary data.</text>
</comment>
<evidence type="ECO:0000313" key="4">
    <source>
        <dbReference type="Proteomes" id="UP000178023"/>
    </source>
</evidence>
<dbReference type="EMBL" id="MGJL01000026">
    <property type="protein sequence ID" value="OGN07281.1"/>
    <property type="molecule type" value="Genomic_DNA"/>
</dbReference>
<keyword evidence="2" id="KW-0812">Transmembrane</keyword>
<name>A0A1F8F2B3_9BACT</name>
<dbReference type="AlphaFoldDB" id="A0A1F8F2B3"/>
<evidence type="ECO:0000256" key="2">
    <source>
        <dbReference type="SAM" id="Phobius"/>
    </source>
</evidence>
<organism evidence="3 4">
    <name type="scientific">Candidatus Yanofskybacteria bacterium RIFCSPHIGHO2_01_FULL_45_42</name>
    <dbReference type="NCBI Taxonomy" id="1802671"/>
    <lineage>
        <taxon>Bacteria</taxon>
        <taxon>Candidatus Yanofskyibacteriota</taxon>
    </lineage>
</organism>
<reference evidence="3 4" key="1">
    <citation type="journal article" date="2016" name="Nat. Commun.">
        <title>Thousands of microbial genomes shed light on interconnected biogeochemical processes in an aquifer system.</title>
        <authorList>
            <person name="Anantharaman K."/>
            <person name="Brown C.T."/>
            <person name="Hug L.A."/>
            <person name="Sharon I."/>
            <person name="Castelle C.J."/>
            <person name="Probst A.J."/>
            <person name="Thomas B.C."/>
            <person name="Singh A."/>
            <person name="Wilkins M.J."/>
            <person name="Karaoz U."/>
            <person name="Brodie E.L."/>
            <person name="Williams K.H."/>
            <person name="Hubbard S.S."/>
            <person name="Banfield J.F."/>
        </authorList>
    </citation>
    <scope>NUCLEOTIDE SEQUENCE [LARGE SCALE GENOMIC DNA]</scope>
</reference>
<keyword evidence="2" id="KW-0472">Membrane</keyword>
<feature type="region of interest" description="Disordered" evidence="1">
    <location>
        <begin position="1"/>
        <end position="32"/>
    </location>
</feature>
<accession>A0A1F8F2B3</accession>